<dbReference type="SUPFAM" id="SSF103473">
    <property type="entry name" value="MFS general substrate transporter"/>
    <property type="match status" value="1"/>
</dbReference>
<dbReference type="EMBL" id="JAAQRI010000403">
    <property type="protein sequence ID" value="KAF5615510.1"/>
    <property type="molecule type" value="Genomic_DNA"/>
</dbReference>
<evidence type="ECO:0000256" key="6">
    <source>
        <dbReference type="ARBA" id="ARBA00023180"/>
    </source>
</evidence>
<dbReference type="InterPro" id="IPR011701">
    <property type="entry name" value="MFS"/>
</dbReference>
<feature type="transmembrane region" description="Helical" evidence="7">
    <location>
        <begin position="317"/>
        <end position="342"/>
    </location>
</feature>
<sequence length="1061" mass="119981">MTSQDHKMGVETLDAEKQNAAHEEYSAEVLDKKGNGDYSGAVAKSDPEEIKLVKKLDKWIMPTLWLMYWLNYLDRNAITLARLNGFEEDLNLQGSQYNTSVSILFVGYVLGQIPSNMIITRVRPSWYMGGFMMAWAVVSSLTAVAHNYTGALLTRFFLGIVEAPYYPGALYMLSTFYTRKELATRISILYSGNVLASAFAGLIAAGVFEGMDGLAGIKGWRWLFILQGAVTFVVAIVACFTLPDEPLTTRWLTPEQRQLAHDRVLRDTVGQKGDGNPWSGLREAIVDPKVWVFIVLQHLHLATNGFKNFFPTIVNTLGFNTTITLVLTCPPFLIAGALSILWAKSSGHFNESTWHITISKIVATFGFVLACATMNVGARYFAMCVFTIGTYGVNSILLAWVGNTCGQTREKKASALALANVSATLSLIWTPYLWPKSDAPRSLAYEVDAGQTEQEDQADRFRGYVVLCLLDVLIVNWTLCALLKVTQVLKQTVTFLLSKQPFLSMASGCNQNSNATPHYLQIFNPPLEPCGDFHLFARFPDDIRWLVWQHYLSHERWIDITLRSRSFTSEGKEQAGHQNYEIILDHHWKISKLFRTTSDSRKAALAFYRVQLPCWYKRKDESMVNSTLYVCPELDTLMLNALRAFENFAHDVWTHDSRHVGLVNLALRVGHPRHFMSKPIIQNNDVSVLRQCLSRVERLAMMSQRGTRKIWPDLPSEPNDTWRSNQAIPIRSGIQSFNRLPYDPRLRDEHLKRVFRGDWNPRHSFNHWFKLLSNLQVQHKHKVIYQFGSRRGAWITYRDKNFPPISDRETAAEWVRRDFDELRKWSESFHQSPEELGGQIDDELARLFEPSPRPAVGFWLFPMESVFTLDEIDLHDTRQGQFATAQQAANARSNSDEVCMDEYGTGSGTDVLYTVGLATCVRVAITGSYPTGSRGGNDRFLAHISEAEPHAALQGLINSVNEAKRNGMKVDKARVVVGDYSLNPGFPKHAKEQANDEDQDEFTAKVGGSILALVGGSGSKKLKRKTHAEEKAYELRIDAQKRIQFKWEEGAAYENSDSEED</sequence>
<dbReference type="Pfam" id="PF07690">
    <property type="entry name" value="MFS_1"/>
    <property type="match status" value="1"/>
</dbReference>
<keyword evidence="10" id="KW-1185">Reference proteome</keyword>
<gene>
    <name evidence="9" type="ORF">FTJAE_13335</name>
</gene>
<dbReference type="OrthoDB" id="2250022at2759"/>
<feature type="transmembrane region" description="Helical" evidence="7">
    <location>
        <begin position="380"/>
        <end position="401"/>
    </location>
</feature>
<dbReference type="Pfam" id="PF20150">
    <property type="entry name" value="2EXR"/>
    <property type="match status" value="1"/>
</dbReference>
<evidence type="ECO:0000256" key="7">
    <source>
        <dbReference type="SAM" id="Phobius"/>
    </source>
</evidence>
<dbReference type="PANTHER" id="PTHR43791">
    <property type="entry name" value="PERMEASE-RELATED"/>
    <property type="match status" value="1"/>
</dbReference>
<dbReference type="FunFam" id="1.20.1250.20:FF:000013">
    <property type="entry name" value="MFS general substrate transporter"/>
    <property type="match status" value="1"/>
</dbReference>
<dbReference type="GO" id="GO:0022857">
    <property type="term" value="F:transmembrane transporter activity"/>
    <property type="evidence" value="ECO:0007669"/>
    <property type="project" value="InterPro"/>
</dbReference>
<evidence type="ECO:0000256" key="3">
    <source>
        <dbReference type="ARBA" id="ARBA00022692"/>
    </source>
</evidence>
<keyword evidence="4 7" id="KW-1133">Transmembrane helix</keyword>
<evidence type="ECO:0000256" key="5">
    <source>
        <dbReference type="ARBA" id="ARBA00023136"/>
    </source>
</evidence>
<evidence type="ECO:0000256" key="1">
    <source>
        <dbReference type="ARBA" id="ARBA00004141"/>
    </source>
</evidence>
<proteinExistence type="predicted"/>
<dbReference type="AlphaFoldDB" id="A0A8H5QHS7"/>
<keyword evidence="5 7" id="KW-0472">Membrane</keyword>
<evidence type="ECO:0000313" key="10">
    <source>
        <dbReference type="Proteomes" id="UP000530670"/>
    </source>
</evidence>
<comment type="subcellular location">
    <subcellularLocation>
        <location evidence="1">Membrane</location>
        <topology evidence="1">Multi-pass membrane protein</topology>
    </subcellularLocation>
</comment>
<name>A0A8H5QHS7_9HYPO</name>
<feature type="transmembrane region" description="Helical" evidence="7">
    <location>
        <begin position="220"/>
        <end position="242"/>
    </location>
</feature>
<evidence type="ECO:0000256" key="4">
    <source>
        <dbReference type="ARBA" id="ARBA00022989"/>
    </source>
</evidence>
<dbReference type="PROSITE" id="PS50850">
    <property type="entry name" value="MFS"/>
    <property type="match status" value="1"/>
</dbReference>
<feature type="domain" description="Major facilitator superfamily (MFS) profile" evidence="8">
    <location>
        <begin position="60"/>
        <end position="489"/>
    </location>
</feature>
<dbReference type="FunFam" id="1.20.1250.20:FF:000057">
    <property type="entry name" value="MFS general substrate transporter"/>
    <property type="match status" value="1"/>
</dbReference>
<feature type="transmembrane region" description="Helical" evidence="7">
    <location>
        <begin position="156"/>
        <end position="176"/>
    </location>
</feature>
<feature type="transmembrane region" description="Helical" evidence="7">
    <location>
        <begin position="126"/>
        <end position="144"/>
    </location>
</feature>
<keyword evidence="2" id="KW-0813">Transport</keyword>
<feature type="transmembrane region" description="Helical" evidence="7">
    <location>
        <begin position="354"/>
        <end position="373"/>
    </location>
</feature>
<dbReference type="Gene3D" id="1.20.1250.20">
    <property type="entry name" value="MFS general substrate transporter like domains"/>
    <property type="match status" value="1"/>
</dbReference>
<evidence type="ECO:0000256" key="2">
    <source>
        <dbReference type="ARBA" id="ARBA00022448"/>
    </source>
</evidence>
<protein>
    <submittedName>
        <fullName evidence="9">Major facilitator superfamily transporter</fullName>
    </submittedName>
</protein>
<dbReference type="GO" id="GO:0016020">
    <property type="term" value="C:membrane"/>
    <property type="evidence" value="ECO:0007669"/>
    <property type="project" value="UniProtKB-SubCell"/>
</dbReference>
<dbReference type="GeneID" id="59298739"/>
<dbReference type="InterPro" id="IPR036259">
    <property type="entry name" value="MFS_trans_sf"/>
</dbReference>
<keyword evidence="3 7" id="KW-0812">Transmembrane</keyword>
<dbReference type="Proteomes" id="UP000530670">
    <property type="component" value="Unassembled WGS sequence"/>
</dbReference>
<dbReference type="InterPro" id="IPR045518">
    <property type="entry name" value="2EXR"/>
</dbReference>
<organism evidence="9 10">
    <name type="scientific">Fusarium tjaetaba</name>
    <dbReference type="NCBI Taxonomy" id="1567544"/>
    <lineage>
        <taxon>Eukaryota</taxon>
        <taxon>Fungi</taxon>
        <taxon>Dikarya</taxon>
        <taxon>Ascomycota</taxon>
        <taxon>Pezizomycotina</taxon>
        <taxon>Sordariomycetes</taxon>
        <taxon>Hypocreomycetidae</taxon>
        <taxon>Hypocreales</taxon>
        <taxon>Nectriaceae</taxon>
        <taxon>Fusarium</taxon>
        <taxon>Fusarium fujikuroi species complex</taxon>
    </lineage>
</organism>
<dbReference type="InterPro" id="IPR020846">
    <property type="entry name" value="MFS_dom"/>
</dbReference>
<comment type="caution">
    <text evidence="9">The sequence shown here is derived from an EMBL/GenBank/DDBJ whole genome shotgun (WGS) entry which is preliminary data.</text>
</comment>
<evidence type="ECO:0000313" key="9">
    <source>
        <dbReference type="EMBL" id="KAF5615510.1"/>
    </source>
</evidence>
<dbReference type="RefSeq" id="XP_037199626.1">
    <property type="nucleotide sequence ID" value="XM_037346469.1"/>
</dbReference>
<keyword evidence="6" id="KW-0325">Glycoprotein</keyword>
<feature type="transmembrane region" description="Helical" evidence="7">
    <location>
        <begin position="188"/>
        <end position="208"/>
    </location>
</feature>
<reference evidence="9 10" key="1">
    <citation type="submission" date="2020-05" db="EMBL/GenBank/DDBJ databases">
        <title>Identification and distribution of gene clusters putatively required for synthesis of sphingolipid metabolism inhibitors in phylogenetically diverse species of the filamentous fungus Fusarium.</title>
        <authorList>
            <person name="Kim H.-S."/>
            <person name="Busman M."/>
            <person name="Brown D.W."/>
            <person name="Divon H."/>
            <person name="Uhlig S."/>
            <person name="Proctor R.H."/>
        </authorList>
    </citation>
    <scope>NUCLEOTIDE SEQUENCE [LARGE SCALE GENOMIC DNA]</scope>
    <source>
        <strain evidence="9 10">NRRL 66243</strain>
    </source>
</reference>
<accession>A0A8H5QHS7</accession>
<dbReference type="PANTHER" id="PTHR43791:SF12">
    <property type="entry name" value="MAJOR FACILITATOR SUPERFAMILY (MFS) PROFILE DOMAIN-CONTAINING PROTEIN"/>
    <property type="match status" value="1"/>
</dbReference>
<evidence type="ECO:0000259" key="8">
    <source>
        <dbReference type="PROSITE" id="PS50850"/>
    </source>
</evidence>